<dbReference type="PROSITE" id="PS50931">
    <property type="entry name" value="HTH_LYSR"/>
    <property type="match status" value="1"/>
</dbReference>
<keyword evidence="2" id="KW-0805">Transcription regulation</keyword>
<dbReference type="InterPro" id="IPR000847">
    <property type="entry name" value="LysR_HTH_N"/>
</dbReference>
<keyword evidence="5" id="KW-0804">Transcription</keyword>
<dbReference type="Proteomes" id="UP001500839">
    <property type="component" value="Unassembled WGS sequence"/>
</dbReference>
<dbReference type="InterPro" id="IPR005119">
    <property type="entry name" value="LysR_subst-bd"/>
</dbReference>
<evidence type="ECO:0000256" key="5">
    <source>
        <dbReference type="ARBA" id="ARBA00023163"/>
    </source>
</evidence>
<protein>
    <submittedName>
        <fullName evidence="7">LysR family transcriptional regulator</fullName>
    </submittedName>
</protein>
<comment type="caution">
    <text evidence="7">The sequence shown here is derived from an EMBL/GenBank/DDBJ whole genome shotgun (WGS) entry which is preliminary data.</text>
</comment>
<dbReference type="Gene3D" id="1.10.10.10">
    <property type="entry name" value="Winged helix-like DNA-binding domain superfamily/Winged helix DNA-binding domain"/>
    <property type="match status" value="1"/>
</dbReference>
<feature type="domain" description="HTH lysR-type" evidence="6">
    <location>
        <begin position="35"/>
        <end position="86"/>
    </location>
</feature>
<evidence type="ECO:0000256" key="4">
    <source>
        <dbReference type="ARBA" id="ARBA00023159"/>
    </source>
</evidence>
<dbReference type="PANTHER" id="PTHR30346">
    <property type="entry name" value="TRANSCRIPTIONAL DUAL REGULATOR HCAR-RELATED"/>
    <property type="match status" value="1"/>
</dbReference>
<keyword evidence="8" id="KW-1185">Reference proteome</keyword>
<name>A0ABP9C657_9ACTN</name>
<dbReference type="CDD" id="cd08434">
    <property type="entry name" value="PBP2_GltC_like"/>
    <property type="match status" value="1"/>
</dbReference>
<evidence type="ECO:0000313" key="7">
    <source>
        <dbReference type="EMBL" id="GAA4805584.1"/>
    </source>
</evidence>
<evidence type="ECO:0000259" key="6">
    <source>
        <dbReference type="PROSITE" id="PS50931"/>
    </source>
</evidence>
<proteinExistence type="inferred from homology"/>
<gene>
    <name evidence="7" type="ORF">GCM10023353_05670</name>
</gene>
<dbReference type="SUPFAM" id="SSF46785">
    <property type="entry name" value="Winged helix' DNA-binding domain"/>
    <property type="match status" value="1"/>
</dbReference>
<dbReference type="Gene3D" id="3.40.190.290">
    <property type="match status" value="1"/>
</dbReference>
<evidence type="ECO:0000256" key="1">
    <source>
        <dbReference type="ARBA" id="ARBA00009437"/>
    </source>
</evidence>
<sequence length="323" mass="33890">MAPPDGYQADGTRDAPDTHDSAADAALTVLAPRVQLLRQLAGGGGLTAAAERAGVPQPTATRWLAEASTALGTDITVRAGRGIRLTRAGELLVDGARAAMAELRAAARAAAAEADPRTGTVTLGFLHTLGETRVPQLVSGFRRDYPGVRFHLTQTFHEALLDRLRDGAIDLALTAPMPGEPGETDHPDLAWNVLYEQPMRLVVPAAHRLAGAGRVRLHNLQSETFITLKHGYGLRHITDALLAEAGFVPGIAFEGEDVDTVRGLVGAGLGIAVLPAGDRSETAATVEVELSPPALRRIGLVWSAARPLAPAVAAFRDHAVASR</sequence>
<keyword evidence="4" id="KW-0010">Activator</keyword>
<evidence type="ECO:0000256" key="3">
    <source>
        <dbReference type="ARBA" id="ARBA00023125"/>
    </source>
</evidence>
<evidence type="ECO:0000256" key="2">
    <source>
        <dbReference type="ARBA" id="ARBA00023015"/>
    </source>
</evidence>
<dbReference type="RefSeq" id="WP_345602106.1">
    <property type="nucleotide sequence ID" value="NZ_BAABKQ010000001.1"/>
</dbReference>
<accession>A0ABP9C657</accession>
<reference evidence="8" key="1">
    <citation type="journal article" date="2019" name="Int. J. Syst. Evol. Microbiol.">
        <title>The Global Catalogue of Microorganisms (GCM) 10K type strain sequencing project: providing services to taxonomists for standard genome sequencing and annotation.</title>
        <authorList>
            <consortium name="The Broad Institute Genomics Platform"/>
            <consortium name="The Broad Institute Genome Sequencing Center for Infectious Disease"/>
            <person name="Wu L."/>
            <person name="Ma J."/>
        </authorList>
    </citation>
    <scope>NUCLEOTIDE SEQUENCE [LARGE SCALE GENOMIC DNA]</scope>
    <source>
        <strain evidence="8">JCM 18542</strain>
    </source>
</reference>
<evidence type="ECO:0000313" key="8">
    <source>
        <dbReference type="Proteomes" id="UP001500839"/>
    </source>
</evidence>
<keyword evidence="3" id="KW-0238">DNA-binding</keyword>
<dbReference type="Pfam" id="PF00126">
    <property type="entry name" value="HTH_1"/>
    <property type="match status" value="1"/>
</dbReference>
<organism evidence="7 8">
    <name type="scientific">Tomitella cavernea</name>
    <dbReference type="NCBI Taxonomy" id="1387982"/>
    <lineage>
        <taxon>Bacteria</taxon>
        <taxon>Bacillati</taxon>
        <taxon>Actinomycetota</taxon>
        <taxon>Actinomycetes</taxon>
        <taxon>Mycobacteriales</taxon>
        <taxon>Tomitella</taxon>
    </lineage>
</organism>
<dbReference type="Pfam" id="PF03466">
    <property type="entry name" value="LysR_substrate"/>
    <property type="match status" value="1"/>
</dbReference>
<dbReference type="InterPro" id="IPR036390">
    <property type="entry name" value="WH_DNA-bd_sf"/>
</dbReference>
<dbReference type="SUPFAM" id="SSF53850">
    <property type="entry name" value="Periplasmic binding protein-like II"/>
    <property type="match status" value="1"/>
</dbReference>
<comment type="similarity">
    <text evidence="1">Belongs to the LysR transcriptional regulatory family.</text>
</comment>
<dbReference type="EMBL" id="BAABKQ010000001">
    <property type="protein sequence ID" value="GAA4805584.1"/>
    <property type="molecule type" value="Genomic_DNA"/>
</dbReference>
<dbReference type="InterPro" id="IPR036388">
    <property type="entry name" value="WH-like_DNA-bd_sf"/>
</dbReference>
<dbReference type="PANTHER" id="PTHR30346:SF28">
    <property type="entry name" value="HTH-TYPE TRANSCRIPTIONAL REGULATOR CYNR"/>
    <property type="match status" value="1"/>
</dbReference>